<sequence length="301" mass="33132">MQIASSDTIVRRRQSVAALHDNLMSWRGLGSSILALWRSRKLDVRTWLRVLLAFMFFGGVSVLHIVTPSVITVGTFNATRPVPLNVSTMPDFQPWIYFHLPPLVDPIPALPYLWSQLRANTTGGLLAGVNGSVMFSTLPSVMTGDVVFQDPYARDVSVRCGIIPRVSGDSFQVLYIGPGPISSFPTAVSLSFDIQVGFTLYPGHLQWYNSSGINISMNTGAFSIGGNKESISAHPVFSFDDILLMLPYSYDLFATAFAYISTRNDSLKLDPLVSFAPPVQYTLQAQTWSFINNDTKSKPPV</sequence>
<proteinExistence type="predicted"/>
<dbReference type="OrthoDB" id="3327767at2759"/>
<protein>
    <submittedName>
        <fullName evidence="2">Uncharacterized protein</fullName>
    </submittedName>
</protein>
<dbReference type="Proteomes" id="UP000886523">
    <property type="component" value="Unassembled WGS sequence"/>
</dbReference>
<name>A0A9P6AS51_9AGAM</name>
<keyword evidence="1" id="KW-0812">Transmembrane</keyword>
<keyword evidence="1" id="KW-0472">Membrane</keyword>
<dbReference type="EMBL" id="MU129012">
    <property type="protein sequence ID" value="KAF9510677.1"/>
    <property type="molecule type" value="Genomic_DNA"/>
</dbReference>
<organism evidence="2 3">
    <name type="scientific">Hydnum rufescens UP504</name>
    <dbReference type="NCBI Taxonomy" id="1448309"/>
    <lineage>
        <taxon>Eukaryota</taxon>
        <taxon>Fungi</taxon>
        <taxon>Dikarya</taxon>
        <taxon>Basidiomycota</taxon>
        <taxon>Agaricomycotina</taxon>
        <taxon>Agaricomycetes</taxon>
        <taxon>Cantharellales</taxon>
        <taxon>Hydnaceae</taxon>
        <taxon>Hydnum</taxon>
    </lineage>
</organism>
<dbReference type="AlphaFoldDB" id="A0A9P6AS51"/>
<reference evidence="2" key="1">
    <citation type="journal article" date="2020" name="Nat. Commun.">
        <title>Large-scale genome sequencing of mycorrhizal fungi provides insights into the early evolution of symbiotic traits.</title>
        <authorList>
            <person name="Miyauchi S."/>
            <person name="Kiss E."/>
            <person name="Kuo A."/>
            <person name="Drula E."/>
            <person name="Kohler A."/>
            <person name="Sanchez-Garcia M."/>
            <person name="Morin E."/>
            <person name="Andreopoulos B."/>
            <person name="Barry K.W."/>
            <person name="Bonito G."/>
            <person name="Buee M."/>
            <person name="Carver A."/>
            <person name="Chen C."/>
            <person name="Cichocki N."/>
            <person name="Clum A."/>
            <person name="Culley D."/>
            <person name="Crous P.W."/>
            <person name="Fauchery L."/>
            <person name="Girlanda M."/>
            <person name="Hayes R.D."/>
            <person name="Keri Z."/>
            <person name="LaButti K."/>
            <person name="Lipzen A."/>
            <person name="Lombard V."/>
            <person name="Magnuson J."/>
            <person name="Maillard F."/>
            <person name="Murat C."/>
            <person name="Nolan M."/>
            <person name="Ohm R.A."/>
            <person name="Pangilinan J."/>
            <person name="Pereira M.F."/>
            <person name="Perotto S."/>
            <person name="Peter M."/>
            <person name="Pfister S."/>
            <person name="Riley R."/>
            <person name="Sitrit Y."/>
            <person name="Stielow J.B."/>
            <person name="Szollosi G."/>
            <person name="Zifcakova L."/>
            <person name="Stursova M."/>
            <person name="Spatafora J.W."/>
            <person name="Tedersoo L."/>
            <person name="Vaario L.M."/>
            <person name="Yamada A."/>
            <person name="Yan M."/>
            <person name="Wang P."/>
            <person name="Xu J."/>
            <person name="Bruns T."/>
            <person name="Baldrian P."/>
            <person name="Vilgalys R."/>
            <person name="Dunand C."/>
            <person name="Henrissat B."/>
            <person name="Grigoriev I.V."/>
            <person name="Hibbett D."/>
            <person name="Nagy L.G."/>
            <person name="Martin F.M."/>
        </authorList>
    </citation>
    <scope>NUCLEOTIDE SEQUENCE</scope>
    <source>
        <strain evidence="2">UP504</strain>
    </source>
</reference>
<gene>
    <name evidence="2" type="ORF">BS47DRAFT_50388</name>
</gene>
<comment type="caution">
    <text evidence="2">The sequence shown here is derived from an EMBL/GenBank/DDBJ whole genome shotgun (WGS) entry which is preliminary data.</text>
</comment>
<evidence type="ECO:0000313" key="3">
    <source>
        <dbReference type="Proteomes" id="UP000886523"/>
    </source>
</evidence>
<evidence type="ECO:0000313" key="2">
    <source>
        <dbReference type="EMBL" id="KAF9510677.1"/>
    </source>
</evidence>
<keyword evidence="1" id="KW-1133">Transmembrane helix</keyword>
<accession>A0A9P6AS51</accession>
<keyword evidence="3" id="KW-1185">Reference proteome</keyword>
<evidence type="ECO:0000256" key="1">
    <source>
        <dbReference type="SAM" id="Phobius"/>
    </source>
</evidence>
<feature type="transmembrane region" description="Helical" evidence="1">
    <location>
        <begin position="47"/>
        <end position="66"/>
    </location>
</feature>